<evidence type="ECO:0000313" key="3">
    <source>
        <dbReference type="Proteomes" id="UP000623678"/>
    </source>
</evidence>
<dbReference type="AlphaFoldDB" id="A0A926IGT1"/>
<feature type="transmembrane region" description="Helical" evidence="1">
    <location>
        <begin position="67"/>
        <end position="85"/>
    </location>
</feature>
<gene>
    <name evidence="2" type="ORF">H8705_03190</name>
</gene>
<feature type="transmembrane region" description="Helical" evidence="1">
    <location>
        <begin position="136"/>
        <end position="153"/>
    </location>
</feature>
<dbReference type="EMBL" id="JACRTD010000002">
    <property type="protein sequence ID" value="MBC8584581.1"/>
    <property type="molecule type" value="Genomic_DNA"/>
</dbReference>
<feature type="transmembrane region" description="Helical" evidence="1">
    <location>
        <begin position="105"/>
        <end position="124"/>
    </location>
</feature>
<keyword evidence="1" id="KW-1133">Transmembrane helix</keyword>
<evidence type="ECO:0000256" key="1">
    <source>
        <dbReference type="SAM" id="Phobius"/>
    </source>
</evidence>
<reference evidence="2" key="1">
    <citation type="submission" date="2020-08" db="EMBL/GenBank/DDBJ databases">
        <title>Genome public.</title>
        <authorList>
            <person name="Liu C."/>
            <person name="Sun Q."/>
        </authorList>
    </citation>
    <scope>NUCLEOTIDE SEQUENCE</scope>
    <source>
        <strain evidence="2">NSJ-64</strain>
    </source>
</reference>
<keyword evidence="3" id="KW-1185">Reference proteome</keyword>
<dbReference type="RefSeq" id="WP_262394410.1">
    <property type="nucleotide sequence ID" value="NZ_JACRTD010000002.1"/>
</dbReference>
<dbReference type="Proteomes" id="UP000623678">
    <property type="component" value="Unassembled WGS sequence"/>
</dbReference>
<feature type="transmembrane region" description="Helical" evidence="1">
    <location>
        <begin position="160"/>
        <end position="183"/>
    </location>
</feature>
<feature type="transmembrane region" description="Helical" evidence="1">
    <location>
        <begin position="189"/>
        <end position="209"/>
    </location>
</feature>
<proteinExistence type="predicted"/>
<sequence>MGTVVNSAAIILGGLIGMLIRRGLPEKVESMSMKMLGLSVFVVGVNGVVTSMVTVGAQGALESNGSLLLIASLVIGGVLGECMNIDDHLNSAGRRVEEKFGKDGFAKGFINGSLIFCIGALAIVGSINDGLAGDSSILFIKSALDFVCSIILGSTLGFGVIFSFIPVLIYQGAITLAAVWIAPYISTELLNSICMVGYAIVMTIGINFLEFTKIKTANLLPAIFVPIIYSFIEPLLAQIMTVFS</sequence>
<name>A0A926IGT1_9FIRM</name>
<feature type="transmembrane region" description="Helical" evidence="1">
    <location>
        <begin position="6"/>
        <end position="24"/>
    </location>
</feature>
<dbReference type="InterPro" id="IPR007563">
    <property type="entry name" value="DUF554"/>
</dbReference>
<dbReference type="PANTHER" id="PTHR36111">
    <property type="entry name" value="INNER MEMBRANE PROTEIN-RELATED"/>
    <property type="match status" value="1"/>
</dbReference>
<comment type="caution">
    <text evidence="2">The sequence shown here is derived from an EMBL/GenBank/DDBJ whole genome shotgun (WGS) entry which is preliminary data.</text>
</comment>
<dbReference type="PANTHER" id="PTHR36111:SF2">
    <property type="entry name" value="INNER MEMBRANE PROTEIN"/>
    <property type="match status" value="1"/>
</dbReference>
<dbReference type="Pfam" id="PF04474">
    <property type="entry name" value="DUF554"/>
    <property type="match status" value="1"/>
</dbReference>
<keyword evidence="1" id="KW-0472">Membrane</keyword>
<evidence type="ECO:0000313" key="2">
    <source>
        <dbReference type="EMBL" id="MBC8584581.1"/>
    </source>
</evidence>
<organism evidence="2 3">
    <name type="scientific">Youxingia wuxianensis</name>
    <dbReference type="NCBI Taxonomy" id="2763678"/>
    <lineage>
        <taxon>Bacteria</taxon>
        <taxon>Bacillati</taxon>
        <taxon>Bacillota</taxon>
        <taxon>Clostridia</taxon>
        <taxon>Eubacteriales</taxon>
        <taxon>Oscillospiraceae</taxon>
        <taxon>Youxingia</taxon>
    </lineage>
</organism>
<keyword evidence="1" id="KW-0812">Transmembrane</keyword>
<protein>
    <submittedName>
        <fullName evidence="2">DUF554 domain-containing protein</fullName>
    </submittedName>
</protein>
<feature type="transmembrane region" description="Helical" evidence="1">
    <location>
        <begin position="221"/>
        <end position="243"/>
    </location>
</feature>
<feature type="transmembrane region" description="Helical" evidence="1">
    <location>
        <begin position="36"/>
        <end position="61"/>
    </location>
</feature>
<accession>A0A926IGT1</accession>